<keyword evidence="28" id="KW-1185">Reference proteome</keyword>
<feature type="disulfide bond" evidence="19">
    <location>
        <begin position="275"/>
        <end position="285"/>
    </location>
</feature>
<dbReference type="InterPro" id="IPR036179">
    <property type="entry name" value="Ig-like_dom_sf"/>
</dbReference>
<dbReference type="Pfam" id="PF12661">
    <property type="entry name" value="hEGF"/>
    <property type="match status" value="2"/>
</dbReference>
<feature type="domain" description="SRCR" evidence="25">
    <location>
        <begin position="313"/>
        <end position="414"/>
    </location>
</feature>
<dbReference type="InterPro" id="IPR017981">
    <property type="entry name" value="GPCR_2-like_7TM"/>
</dbReference>
<evidence type="ECO:0000256" key="16">
    <source>
        <dbReference type="ARBA" id="ARBA00023212"/>
    </source>
</evidence>
<dbReference type="SUPFAM" id="SSF57184">
    <property type="entry name" value="Growth factor receptor domain"/>
    <property type="match status" value="2"/>
</dbReference>
<dbReference type="Pfam" id="PF16489">
    <property type="entry name" value="GAIN"/>
    <property type="match status" value="1"/>
</dbReference>
<evidence type="ECO:0000256" key="3">
    <source>
        <dbReference type="ARBA" id="ARBA00004316"/>
    </source>
</evidence>
<evidence type="ECO:0000256" key="5">
    <source>
        <dbReference type="ARBA" id="ARBA00007343"/>
    </source>
</evidence>
<feature type="domain" description="SRCR" evidence="25">
    <location>
        <begin position="421"/>
        <end position="525"/>
    </location>
</feature>
<keyword evidence="16" id="KW-0206">Cytoskeleton</keyword>
<protein>
    <submittedName>
        <fullName evidence="27">Uncharacterized protein</fullName>
    </submittedName>
</protein>
<dbReference type="Gene3D" id="2.60.220.50">
    <property type="match status" value="1"/>
</dbReference>
<keyword evidence="15" id="KW-0325">Glycoprotein</keyword>
<dbReference type="Gene3D" id="3.10.250.10">
    <property type="entry name" value="SRCR-like domain"/>
    <property type="match status" value="3"/>
</dbReference>
<dbReference type="InterPro" id="IPR001881">
    <property type="entry name" value="EGF-like_Ca-bd_dom"/>
</dbReference>
<keyword evidence="17" id="KW-0966">Cell projection</keyword>
<evidence type="ECO:0000256" key="18">
    <source>
        <dbReference type="PROSITE-ProRule" id="PRU00076"/>
    </source>
</evidence>
<dbReference type="Pfam" id="PF00008">
    <property type="entry name" value="EGF"/>
    <property type="match status" value="6"/>
</dbReference>
<dbReference type="InterPro" id="IPR000152">
    <property type="entry name" value="EGF-type_Asp/Asn_hydroxyl_site"/>
</dbReference>
<dbReference type="GO" id="GO:0005509">
    <property type="term" value="F:calcium ion binding"/>
    <property type="evidence" value="ECO:0007669"/>
    <property type="project" value="InterPro"/>
</dbReference>
<feature type="domain" description="EGF-like" evidence="22">
    <location>
        <begin position="527"/>
        <end position="563"/>
    </location>
</feature>
<evidence type="ECO:0000256" key="7">
    <source>
        <dbReference type="ARBA" id="ARBA00022490"/>
    </source>
</evidence>
<feature type="domain" description="EGF-like" evidence="22">
    <location>
        <begin position="717"/>
        <end position="753"/>
    </location>
</feature>
<dbReference type="EnsemblMetazoa" id="G5779.1">
    <property type="protein sequence ID" value="G5779.1:cds"/>
    <property type="gene ID" value="G5779"/>
</dbReference>
<feature type="disulfide bond" evidence="18">
    <location>
        <begin position="705"/>
        <end position="714"/>
    </location>
</feature>
<evidence type="ECO:0000256" key="9">
    <source>
        <dbReference type="ARBA" id="ARBA00022692"/>
    </source>
</evidence>
<evidence type="ECO:0000256" key="4">
    <source>
        <dbReference type="ARBA" id="ARBA00004651"/>
    </source>
</evidence>
<dbReference type="InterPro" id="IPR000203">
    <property type="entry name" value="GPS"/>
</dbReference>
<dbReference type="SMART" id="SM00303">
    <property type="entry name" value="GPS"/>
    <property type="match status" value="1"/>
</dbReference>
<dbReference type="FunFam" id="2.10.25.10:FF:000434">
    <property type="entry name" value="Predicted protein"/>
    <property type="match status" value="2"/>
</dbReference>
<dbReference type="GO" id="GO:0004930">
    <property type="term" value="F:G protein-coupled receptor activity"/>
    <property type="evidence" value="ECO:0007669"/>
    <property type="project" value="InterPro"/>
</dbReference>
<dbReference type="InterPro" id="IPR046338">
    <property type="entry name" value="GAIN_dom_sf"/>
</dbReference>
<sequence>MEMHCKVTVYVSLLVVWSFSEYACFENLALGKLANQSSNYLDSFDAAKAIDGNRQQVMFSYTCAKTGKGHITASWNVDLGKIMSIHHVDIYYSKESDSEYESTSRGTFAGFSLYISNSTNLNNESLCYHRLQNGTNSPPSVMSIQCEMIGCQGISQYGDYCLTCPSTCPDARCNMSTGSCFQCLDGFTGDNCTESTTVRLVEGLTKYQGRLEVYYNGTWGTVYQSYYHYNRHDVYKNLAAVVCRSLGLPWITSEGYCCSRYGHGSGPVWLADVQCLGNETEIEECSHSGWGYITYMYHWEDVSIDCLPNTNPVRLAGGSTVYEGRVEVYRNGVWGTVCDESWDDQNTAVVCTSMGFSSERAKTLHDQPFGRGTGQVYMNGVECQGNESSILQCYHRGWGNHVCDHSKDVSVNCTSYSSITIRLTGGPTPYEGRVEVYINGSWGTVSDAFGVWNDASTAVVCKSIGYLWDNATVYRLYQHGSGPIHICNVQCSGTETDLMECLQFYKGYDYKDYCIHYNDIYVKCDSGIDECAEQPCQNNGTCVDLMNDYECYCMDGFNGTDCTKNINDCQPDPCQNNGTCTDLVNDYECDCVAGINGTNCENNIDECDVRPCQNNGTCVDLINEYKCYCMDGFNGKNCINNIDDCLPDHCQNNGTCIDLVNDYQCDCMVGFNGTNCENNINDCIPEPCQNNGTCIDLINDYQCNCTQGFNGTNCENNIDDCLPDPCENNGTCTDLVNDYHCGCVEGFNGTHCENNIDECEVQPCQNNGSCVDLINGYQCYCTDGFNGANCAIDIDECASQPCQNNGTCIDLINEYKCRCTDGYNGKNCTNDTYVLHILNFESSNLVLHEGKSTWFKLQLKNKTTNEVKWFHNGYVINNPPRRYKITSLRAENDTSLHTLYIENVLQRDMGAWKITVSNQVTYVSREMTLKVIPRLVLHMNPTYDFSILRGDKINLQCTVTNPESLFDVNNGSLVITKDGSVLQDVSSSTFSTTWNKYSAVEADSGRYTCTHRGYHVPVTASVYVTVIQPGFATRYCDQHGMWASPSLINCTTEAFTDASSQLDGIIEDGIQNTKKVQETVNNTLQMMKNLTSSTNELSAGDLSSSLDILEKIVDVTNSTGSAIEKEVFYSVIDNVLSANNSKSWTTVSDKTGKDASSILKNMERLSEVVMQSDNVSTTQFSGSNFELTINQTKIDETGIRFPEISTNNVSGNSEQIPTFLELPKQDTKSEKAINYVAVIYKTMSDILPSESVRDPMEGQSERTSKKKEFVNSPILSLTTQNDLGVLMPPLNLTFGHIKNNKSTEMHGVCVSWDFSLSKWTERGCKVSHSDFKRTVCQCNHLTNFAILMRPYSPATEDKQSLKTMSLVGVILSISFTALTCVIYILTWRYIKSDQNIIMMNLCGSLTLSYVIFISAVEQTGNEGACIATTAIIHYLFLVTFFSMLGMGVYYFMSITVTYYAMYVANNFKSESRVHWFLLAIWVKRTDNHFTGKGIVCLQCNDEILAAEKGDVMQGLKNKYPVVGTFISIAEHSKRETTSVSRSQSTSKSNAPLVETKKKGLFEKLRNNKVKKSESFLTERTASTDCPASVSHEKSFVMSDNDPTNNTMKLTSQGGNTMRRFRFSFNLNPWKKKYTVTEM</sequence>
<dbReference type="Proteomes" id="UP000005408">
    <property type="component" value="Unassembled WGS sequence"/>
</dbReference>
<evidence type="ECO:0000259" key="22">
    <source>
        <dbReference type="PROSITE" id="PS50026"/>
    </source>
</evidence>
<dbReference type="InterPro" id="IPR018097">
    <property type="entry name" value="EGF_Ca-bd_CS"/>
</dbReference>
<dbReference type="GO" id="GO:0007166">
    <property type="term" value="P:cell surface receptor signaling pathway"/>
    <property type="evidence" value="ECO:0007669"/>
    <property type="project" value="InterPro"/>
</dbReference>
<keyword evidence="14 19" id="KW-1015">Disulfide bond</keyword>
<feature type="disulfide bond" evidence="18">
    <location>
        <begin position="667"/>
        <end position="676"/>
    </location>
</feature>
<dbReference type="InterPro" id="IPR036772">
    <property type="entry name" value="SRCR-like_dom_sf"/>
</dbReference>
<keyword evidence="7" id="KW-0963">Cytoplasm</keyword>
<feature type="domain" description="G-protein coupled receptors family 2 profile 2" evidence="24">
    <location>
        <begin position="1361"/>
        <end position="1481"/>
    </location>
</feature>
<dbReference type="InterPro" id="IPR000742">
    <property type="entry name" value="EGF"/>
</dbReference>
<keyword evidence="8 18" id="KW-0245">EGF-like domain</keyword>
<dbReference type="GO" id="GO:0032991">
    <property type="term" value="C:protein-containing complex"/>
    <property type="evidence" value="ECO:0007669"/>
    <property type="project" value="TreeGrafter"/>
</dbReference>
<dbReference type="GO" id="GO:0007157">
    <property type="term" value="P:heterophilic cell-cell adhesion via plasma membrane cell adhesion molecules"/>
    <property type="evidence" value="ECO:0007669"/>
    <property type="project" value="TreeGrafter"/>
</dbReference>
<feature type="transmembrane region" description="Helical" evidence="20">
    <location>
        <begin position="1364"/>
        <end position="1385"/>
    </location>
</feature>
<evidence type="ECO:0000259" key="26">
    <source>
        <dbReference type="PROSITE" id="PS50835"/>
    </source>
</evidence>
<evidence type="ECO:0000256" key="13">
    <source>
        <dbReference type="ARBA" id="ARBA00023136"/>
    </source>
</evidence>
<evidence type="ECO:0000313" key="27">
    <source>
        <dbReference type="EnsemblMetazoa" id="G5779.1:cds"/>
    </source>
</evidence>
<comment type="similarity">
    <text evidence="5">Belongs to the G-protein coupled receptor 2 family. Adhesion G-protein coupled receptor (ADGR) subfamily.</text>
</comment>
<dbReference type="InterPro" id="IPR032471">
    <property type="entry name" value="AGRL2-4_GAIN_subdom_A"/>
</dbReference>
<evidence type="ECO:0000256" key="1">
    <source>
        <dbReference type="ARBA" id="ARBA00004167"/>
    </source>
</evidence>
<dbReference type="PRINTS" id="PR00258">
    <property type="entry name" value="SPERACTRCPTR"/>
</dbReference>
<organism evidence="27 28">
    <name type="scientific">Magallana gigas</name>
    <name type="common">Pacific oyster</name>
    <name type="synonym">Crassostrea gigas</name>
    <dbReference type="NCBI Taxonomy" id="29159"/>
    <lineage>
        <taxon>Eukaryota</taxon>
        <taxon>Metazoa</taxon>
        <taxon>Spiralia</taxon>
        <taxon>Lophotrochozoa</taxon>
        <taxon>Mollusca</taxon>
        <taxon>Bivalvia</taxon>
        <taxon>Autobranchia</taxon>
        <taxon>Pteriomorphia</taxon>
        <taxon>Ostreida</taxon>
        <taxon>Ostreoidea</taxon>
        <taxon>Ostreidae</taxon>
        <taxon>Magallana</taxon>
    </lineage>
</organism>
<dbReference type="SMART" id="SM00181">
    <property type="entry name" value="EGF"/>
    <property type="match status" value="9"/>
</dbReference>
<dbReference type="PROSITE" id="PS00420">
    <property type="entry name" value="SRCR_1"/>
    <property type="match status" value="1"/>
</dbReference>
<evidence type="ECO:0000256" key="8">
    <source>
        <dbReference type="ARBA" id="ARBA00022536"/>
    </source>
</evidence>
<feature type="domain" description="EGF-like" evidence="22">
    <location>
        <begin position="755"/>
        <end position="791"/>
    </location>
</feature>
<feature type="domain" description="GAIN-B" evidence="23">
    <location>
        <begin position="1176"/>
        <end position="1354"/>
    </location>
</feature>
<dbReference type="FunFam" id="3.10.250.10:FF:000001">
    <property type="entry name" value="Lysyl oxidase 4 isoform X1"/>
    <property type="match status" value="1"/>
</dbReference>
<keyword evidence="10 21" id="KW-0732">Signal</keyword>
<dbReference type="SUPFAM" id="SSF49785">
    <property type="entry name" value="Galactose-binding domain-like"/>
    <property type="match status" value="1"/>
</dbReference>
<dbReference type="SUPFAM" id="SSF48726">
    <property type="entry name" value="Immunoglobulin"/>
    <property type="match status" value="2"/>
</dbReference>
<evidence type="ECO:0000256" key="19">
    <source>
        <dbReference type="PROSITE-ProRule" id="PRU00196"/>
    </source>
</evidence>
<evidence type="ECO:0000259" key="23">
    <source>
        <dbReference type="PROSITE" id="PS50221"/>
    </source>
</evidence>
<feature type="disulfide bond" evidence="18">
    <location>
        <begin position="591"/>
        <end position="600"/>
    </location>
</feature>
<dbReference type="Gene3D" id="1.25.40.610">
    <property type="match status" value="1"/>
</dbReference>
<dbReference type="GO" id="GO:0042995">
    <property type="term" value="C:cell projection"/>
    <property type="evidence" value="ECO:0007669"/>
    <property type="project" value="UniProtKB-SubCell"/>
</dbReference>
<dbReference type="PROSITE" id="PS01187">
    <property type="entry name" value="EGF_CA"/>
    <property type="match status" value="2"/>
</dbReference>
<dbReference type="GO" id="GO:0045197">
    <property type="term" value="P:establishment or maintenance of epithelial cell apical/basal polarity"/>
    <property type="evidence" value="ECO:0007669"/>
    <property type="project" value="TreeGrafter"/>
</dbReference>
<evidence type="ECO:0000259" key="25">
    <source>
        <dbReference type="PROSITE" id="PS50287"/>
    </source>
</evidence>
<dbReference type="InterPro" id="IPR000832">
    <property type="entry name" value="GPCR_2_secretin-like"/>
</dbReference>
<feature type="disulfide bond" evidence="18">
    <location>
        <begin position="553"/>
        <end position="562"/>
    </location>
</feature>
<dbReference type="PROSITE" id="PS50026">
    <property type="entry name" value="EGF_3"/>
    <property type="match status" value="8"/>
</dbReference>
<dbReference type="SMART" id="SM00409">
    <property type="entry name" value="IG"/>
    <property type="match status" value="2"/>
</dbReference>
<evidence type="ECO:0000256" key="20">
    <source>
        <dbReference type="SAM" id="Phobius"/>
    </source>
</evidence>
<dbReference type="PANTHER" id="PTHR24049">
    <property type="entry name" value="CRUMBS FAMILY MEMBER"/>
    <property type="match status" value="1"/>
</dbReference>
<comment type="caution">
    <text evidence="19">Lacks conserved residue(s) required for the propagation of feature annotation.</text>
</comment>
<feature type="transmembrane region" description="Helical" evidence="20">
    <location>
        <begin position="1397"/>
        <end position="1416"/>
    </location>
</feature>
<evidence type="ECO:0000256" key="6">
    <source>
        <dbReference type="ARBA" id="ARBA00022475"/>
    </source>
</evidence>
<dbReference type="PROSITE" id="PS50221">
    <property type="entry name" value="GAIN_B"/>
    <property type="match status" value="1"/>
</dbReference>
<dbReference type="PROSITE" id="PS00010">
    <property type="entry name" value="ASX_HYDROXYL"/>
    <property type="match status" value="8"/>
</dbReference>
<dbReference type="InterPro" id="IPR003599">
    <property type="entry name" value="Ig_sub"/>
</dbReference>
<feature type="domain" description="EGF-like" evidence="22">
    <location>
        <begin position="679"/>
        <end position="715"/>
    </location>
</feature>
<dbReference type="InterPro" id="IPR001190">
    <property type="entry name" value="SRCR"/>
</dbReference>
<dbReference type="SUPFAM" id="SSF57196">
    <property type="entry name" value="EGF/Laminin"/>
    <property type="match status" value="2"/>
</dbReference>
<dbReference type="GO" id="GO:0005886">
    <property type="term" value="C:plasma membrane"/>
    <property type="evidence" value="ECO:0007669"/>
    <property type="project" value="UniProtKB-SubCell"/>
</dbReference>
<dbReference type="PROSITE" id="PS50835">
    <property type="entry name" value="IG_LIKE"/>
    <property type="match status" value="1"/>
</dbReference>
<dbReference type="SMART" id="SM00202">
    <property type="entry name" value="SR"/>
    <property type="match status" value="3"/>
</dbReference>
<evidence type="ECO:0000256" key="10">
    <source>
        <dbReference type="ARBA" id="ARBA00022729"/>
    </source>
</evidence>
<dbReference type="FunFam" id="3.10.250.10:FF:000016">
    <property type="entry name" value="Scavenger receptor cysteine-rich protein type 12"/>
    <property type="match status" value="2"/>
</dbReference>
<reference evidence="27" key="1">
    <citation type="submission" date="2022-08" db="UniProtKB">
        <authorList>
            <consortium name="EnsemblMetazoa"/>
        </authorList>
    </citation>
    <scope>IDENTIFICATION</scope>
    <source>
        <strain evidence="27">05x7-T-G4-1.051#20</strain>
    </source>
</reference>
<evidence type="ECO:0000256" key="14">
    <source>
        <dbReference type="ARBA" id="ARBA00023157"/>
    </source>
</evidence>
<feature type="disulfide bond" evidence="19">
    <location>
        <begin position="383"/>
        <end position="393"/>
    </location>
</feature>
<feature type="domain" description="SRCR" evidence="25">
    <location>
        <begin position="198"/>
        <end position="307"/>
    </location>
</feature>
<feature type="signal peptide" evidence="21">
    <location>
        <begin position="1"/>
        <end position="24"/>
    </location>
</feature>
<feature type="domain" description="Ig-like" evidence="26">
    <location>
        <begin position="933"/>
        <end position="1025"/>
    </location>
</feature>
<feature type="disulfide bond" evidence="18">
    <location>
        <begin position="629"/>
        <end position="638"/>
    </location>
</feature>
<evidence type="ECO:0000313" key="28">
    <source>
        <dbReference type="Proteomes" id="UP000005408"/>
    </source>
</evidence>
<dbReference type="InterPro" id="IPR051022">
    <property type="entry name" value="Notch_Cell-Fate_Det"/>
</dbReference>
<dbReference type="SUPFAM" id="SSF56487">
    <property type="entry name" value="SRCR-like"/>
    <property type="match status" value="3"/>
</dbReference>
<evidence type="ECO:0000256" key="21">
    <source>
        <dbReference type="SAM" id="SignalP"/>
    </source>
</evidence>
<evidence type="ECO:0000256" key="17">
    <source>
        <dbReference type="ARBA" id="ARBA00023273"/>
    </source>
</evidence>
<evidence type="ECO:0000259" key="24">
    <source>
        <dbReference type="PROSITE" id="PS50261"/>
    </source>
</evidence>
<dbReference type="SMART" id="SM00179">
    <property type="entry name" value="EGF_CA"/>
    <property type="match status" value="8"/>
</dbReference>
<feature type="domain" description="EGF-like" evidence="22">
    <location>
        <begin position="793"/>
        <end position="829"/>
    </location>
</feature>
<dbReference type="Gene3D" id="2.60.120.260">
    <property type="entry name" value="Galactose-binding domain-like"/>
    <property type="match status" value="1"/>
</dbReference>
<dbReference type="PANTHER" id="PTHR24049:SF31">
    <property type="entry name" value="EGF-LIKE DOMAIN-CONTAINING PROTEIN"/>
    <property type="match status" value="1"/>
</dbReference>
<feature type="transmembrane region" description="Helical" evidence="20">
    <location>
        <begin position="1431"/>
        <end position="1452"/>
    </location>
</feature>
<keyword evidence="6" id="KW-1003">Cell membrane</keyword>
<dbReference type="Pfam" id="PF00530">
    <property type="entry name" value="SRCR"/>
    <property type="match status" value="3"/>
</dbReference>
<dbReference type="FunFam" id="2.10.25.10:FF:000318">
    <property type="entry name" value="Eyes shut homolog"/>
    <property type="match status" value="1"/>
</dbReference>
<dbReference type="PROSITE" id="PS00022">
    <property type="entry name" value="EGF_1"/>
    <property type="match status" value="8"/>
</dbReference>
<feature type="disulfide bond" evidence="18">
    <location>
        <begin position="819"/>
        <end position="828"/>
    </location>
</feature>
<feature type="domain" description="EGF-like" evidence="22">
    <location>
        <begin position="565"/>
        <end position="601"/>
    </location>
</feature>
<dbReference type="PRINTS" id="PR01983">
    <property type="entry name" value="NOTCH"/>
</dbReference>
<dbReference type="InterPro" id="IPR013098">
    <property type="entry name" value="Ig_I-set"/>
</dbReference>
<dbReference type="InterPro" id="IPR009030">
    <property type="entry name" value="Growth_fac_rcpt_cys_sf"/>
</dbReference>
<dbReference type="FunFam" id="2.10.25.10:FF:000143">
    <property type="entry name" value="Protein crumbs 1"/>
    <property type="match status" value="1"/>
</dbReference>
<dbReference type="Gene3D" id="2.10.25.10">
    <property type="entry name" value="Laminin"/>
    <property type="match status" value="8"/>
</dbReference>
<feature type="disulfide bond" evidence="18">
    <location>
        <begin position="781"/>
        <end position="790"/>
    </location>
</feature>
<name>A0A8W8NH25_MAGGI</name>
<dbReference type="Pfam" id="PF00002">
    <property type="entry name" value="7tm_2"/>
    <property type="match status" value="1"/>
</dbReference>
<dbReference type="PROSITE" id="PS50261">
    <property type="entry name" value="G_PROTEIN_RECEP_F2_4"/>
    <property type="match status" value="1"/>
</dbReference>
<dbReference type="InterPro" id="IPR007110">
    <property type="entry name" value="Ig-like_dom"/>
</dbReference>
<dbReference type="GO" id="GO:0005856">
    <property type="term" value="C:cytoskeleton"/>
    <property type="evidence" value="ECO:0007669"/>
    <property type="project" value="UniProtKB-SubCell"/>
</dbReference>
<feature type="disulfide bond" evidence="18">
    <location>
        <begin position="743"/>
        <end position="752"/>
    </location>
</feature>
<keyword evidence="9 20" id="KW-0812">Transmembrane</keyword>
<keyword evidence="13 20" id="KW-0472">Membrane</keyword>
<dbReference type="InterPro" id="IPR057244">
    <property type="entry name" value="GAIN_B"/>
</dbReference>
<evidence type="ECO:0000256" key="2">
    <source>
        <dbReference type="ARBA" id="ARBA00004245"/>
    </source>
</evidence>
<dbReference type="PROSITE" id="PS50287">
    <property type="entry name" value="SRCR_2"/>
    <property type="match status" value="3"/>
</dbReference>
<feature type="domain" description="EGF-like" evidence="22">
    <location>
        <begin position="603"/>
        <end position="639"/>
    </location>
</feature>
<keyword evidence="11" id="KW-0677">Repeat</keyword>
<dbReference type="InterPro" id="IPR013032">
    <property type="entry name" value="EGF-like_CS"/>
</dbReference>
<dbReference type="InterPro" id="IPR013783">
    <property type="entry name" value="Ig-like_fold"/>
</dbReference>
<evidence type="ECO:0000256" key="12">
    <source>
        <dbReference type="ARBA" id="ARBA00022989"/>
    </source>
</evidence>
<proteinExistence type="inferred from homology"/>
<dbReference type="CDD" id="cd00054">
    <property type="entry name" value="EGF_CA"/>
    <property type="match status" value="8"/>
</dbReference>
<dbReference type="Gene3D" id="2.60.40.10">
    <property type="entry name" value="Immunoglobulins"/>
    <property type="match status" value="2"/>
</dbReference>
<dbReference type="Gene3D" id="1.20.1070.10">
    <property type="entry name" value="Rhodopsin 7-helix transmembrane proteins"/>
    <property type="match status" value="1"/>
</dbReference>
<comment type="subcellular location">
    <subcellularLocation>
        <location evidence="4">Cell membrane</location>
        <topology evidence="4">Multi-pass membrane protein</topology>
    </subcellularLocation>
    <subcellularLocation>
        <location evidence="3">Cell projection</location>
    </subcellularLocation>
    <subcellularLocation>
        <location evidence="2">Cytoplasm</location>
        <location evidence="2">Cytoskeleton</location>
    </subcellularLocation>
    <subcellularLocation>
        <location evidence="1">Membrane</location>
        <topology evidence="1">Single-pass membrane protein</topology>
    </subcellularLocation>
</comment>
<feature type="chain" id="PRO_5036487861" evidence="21">
    <location>
        <begin position="25"/>
        <end position="1638"/>
    </location>
</feature>
<evidence type="ECO:0000256" key="15">
    <source>
        <dbReference type="ARBA" id="ARBA00023180"/>
    </source>
</evidence>
<feature type="disulfide bond" evidence="19">
    <location>
        <begin position="491"/>
        <end position="501"/>
    </location>
</feature>
<dbReference type="InterPro" id="IPR008979">
    <property type="entry name" value="Galactose-bd-like_sf"/>
</dbReference>
<dbReference type="FunFam" id="2.10.25.10:FF:000122">
    <property type="entry name" value="Protein crumbs homolog 2"/>
    <property type="match status" value="4"/>
</dbReference>
<feature type="domain" description="EGF-like" evidence="22">
    <location>
        <begin position="641"/>
        <end position="677"/>
    </location>
</feature>
<dbReference type="PROSITE" id="PS01186">
    <property type="entry name" value="EGF_2"/>
    <property type="match status" value="7"/>
</dbReference>
<keyword evidence="12 20" id="KW-1133">Transmembrane helix</keyword>
<evidence type="ECO:0000256" key="11">
    <source>
        <dbReference type="ARBA" id="ARBA00022737"/>
    </source>
</evidence>
<accession>A0A8W8NH25</accession>
<dbReference type="Pfam" id="PF07679">
    <property type="entry name" value="I-set"/>
    <property type="match status" value="1"/>
</dbReference>
<dbReference type="Pfam" id="PF01825">
    <property type="entry name" value="GPS"/>
    <property type="match status" value="1"/>
</dbReference>